<dbReference type="Proteomes" id="UP000198284">
    <property type="component" value="Unassembled WGS sequence"/>
</dbReference>
<name>A0A239KCB8_9BURK</name>
<accession>A0A239KCB8</accession>
<proteinExistence type="predicted"/>
<dbReference type="AlphaFoldDB" id="A0A239KCB8"/>
<gene>
    <name evidence="1" type="ORF">SAMN06265795_11596</name>
</gene>
<evidence type="ECO:0000313" key="1">
    <source>
        <dbReference type="EMBL" id="SNT15731.1"/>
    </source>
</evidence>
<organism evidence="1 2">
    <name type="scientific">Noviherbaspirillum humi</name>
    <dbReference type="NCBI Taxonomy" id="1688639"/>
    <lineage>
        <taxon>Bacteria</taxon>
        <taxon>Pseudomonadati</taxon>
        <taxon>Pseudomonadota</taxon>
        <taxon>Betaproteobacteria</taxon>
        <taxon>Burkholderiales</taxon>
        <taxon>Oxalobacteraceae</taxon>
        <taxon>Noviherbaspirillum</taxon>
    </lineage>
</organism>
<dbReference type="EMBL" id="FZOT01000015">
    <property type="protein sequence ID" value="SNT15731.1"/>
    <property type="molecule type" value="Genomic_DNA"/>
</dbReference>
<dbReference type="RefSeq" id="WP_089400839.1">
    <property type="nucleotide sequence ID" value="NZ_FZOT01000015.1"/>
</dbReference>
<sequence length="278" mass="31997">MSAALSTLMVRSIALTPKADKEGVSIKLKVFWKTVRFWTEADIADFQKSVKPIAERLRTEQYWNKDGDIRSNRFTCEDFAIRVLCEYASSKGLPVKLTTGVRTYRNMEIYSAEHHDRYASNIYGFSEMVMLTYGAPDMQRKGANTILVSEPEELVPGDVLAQANDLQGKALAVKRDSAVNVAHHIQLTISTSDKEIEIFQGNSNNTIHFITPKLMKIFGRNPADPQDRLYAGLPIERGKYSKNKIGKWDYENLTSKRRYDDKLSEFMFYRWNFHEFNQ</sequence>
<protein>
    <submittedName>
        <fullName evidence="1">Uncharacterized protein</fullName>
    </submittedName>
</protein>
<evidence type="ECO:0000313" key="2">
    <source>
        <dbReference type="Proteomes" id="UP000198284"/>
    </source>
</evidence>
<dbReference type="OrthoDB" id="9021226at2"/>
<keyword evidence="2" id="KW-1185">Reference proteome</keyword>
<reference evidence="1 2" key="1">
    <citation type="submission" date="2017-06" db="EMBL/GenBank/DDBJ databases">
        <authorList>
            <person name="Kim H.J."/>
            <person name="Triplett B.A."/>
        </authorList>
    </citation>
    <scope>NUCLEOTIDE SEQUENCE [LARGE SCALE GENOMIC DNA]</scope>
    <source>
        <strain evidence="1 2">U15</strain>
    </source>
</reference>